<dbReference type="GO" id="GO:0005829">
    <property type="term" value="C:cytosol"/>
    <property type="evidence" value="ECO:0007669"/>
    <property type="project" value="TreeGrafter"/>
</dbReference>
<name>A0A1H3F1Y4_9RHOB</name>
<organism evidence="2 3">
    <name type="scientific">Citreimonas salinaria</name>
    <dbReference type="NCBI Taxonomy" id="321339"/>
    <lineage>
        <taxon>Bacteria</taxon>
        <taxon>Pseudomonadati</taxon>
        <taxon>Pseudomonadota</taxon>
        <taxon>Alphaproteobacteria</taxon>
        <taxon>Rhodobacterales</taxon>
        <taxon>Roseobacteraceae</taxon>
        <taxon>Citreimonas</taxon>
    </lineage>
</organism>
<dbReference type="Pfam" id="PF00248">
    <property type="entry name" value="Aldo_ket_red"/>
    <property type="match status" value="1"/>
</dbReference>
<dbReference type="PANTHER" id="PTHR42686">
    <property type="entry name" value="GH17980P-RELATED"/>
    <property type="match status" value="1"/>
</dbReference>
<accession>A0A1H3F1Y4</accession>
<protein>
    <submittedName>
        <fullName evidence="2">Aldo/keto reductase family protein</fullName>
    </submittedName>
</protein>
<dbReference type="Gene3D" id="3.20.20.100">
    <property type="entry name" value="NADP-dependent oxidoreductase domain"/>
    <property type="match status" value="1"/>
</dbReference>
<dbReference type="OrthoDB" id="9768851at2"/>
<dbReference type="InterPro" id="IPR036812">
    <property type="entry name" value="NAD(P)_OxRdtase_dom_sf"/>
</dbReference>
<dbReference type="CDD" id="cd06660">
    <property type="entry name" value="AKR_SF"/>
    <property type="match status" value="1"/>
</dbReference>
<dbReference type="RefSeq" id="WP_089877595.1">
    <property type="nucleotide sequence ID" value="NZ_FNPF01000001.1"/>
</dbReference>
<dbReference type="EMBL" id="FNPF01000001">
    <property type="protein sequence ID" value="SDX84194.1"/>
    <property type="molecule type" value="Genomic_DNA"/>
</dbReference>
<sequence length="277" mass="30352">MSHSTVPRTRLPRADIECSRLGLGGSRLHRLKDESERQAMLGTALDLGITYFDVAPVYGHGMAERSLGRFIAARRSERDGITIATKWGIPGAGWTDAVPQRLLRPAVLAEMVRRKVLPARERPAFTPEAMSLSVERSLRRLGVERIDVLWMHEPEPALLQEPQAVRAGLDALVAEGKIRAYGVAGYDAHVRPTLAQFGEASVLRQIDEGHWRPEAPPDVTFGALSQGPQHRGEPGLDTGTVIDRLRHALDRRPEGVVLVSTTKPANLRALVAGGDWA</sequence>
<proteinExistence type="predicted"/>
<dbReference type="STRING" id="321339.SAMN05444340_10191"/>
<dbReference type="AlphaFoldDB" id="A0A1H3F1Y4"/>
<evidence type="ECO:0000313" key="3">
    <source>
        <dbReference type="Proteomes" id="UP000199286"/>
    </source>
</evidence>
<dbReference type="GO" id="GO:0016491">
    <property type="term" value="F:oxidoreductase activity"/>
    <property type="evidence" value="ECO:0007669"/>
    <property type="project" value="InterPro"/>
</dbReference>
<keyword evidence="3" id="KW-1185">Reference proteome</keyword>
<reference evidence="2 3" key="1">
    <citation type="submission" date="2016-10" db="EMBL/GenBank/DDBJ databases">
        <authorList>
            <person name="de Groot N.N."/>
        </authorList>
    </citation>
    <scope>NUCLEOTIDE SEQUENCE [LARGE SCALE GENOMIC DNA]</scope>
    <source>
        <strain evidence="2 3">DSM 26880</strain>
    </source>
</reference>
<evidence type="ECO:0000313" key="2">
    <source>
        <dbReference type="EMBL" id="SDX84194.1"/>
    </source>
</evidence>
<dbReference type="InterPro" id="IPR020471">
    <property type="entry name" value="AKR"/>
</dbReference>
<gene>
    <name evidence="2" type="ORF">SAMN05444340_10191</name>
</gene>
<dbReference type="Proteomes" id="UP000199286">
    <property type="component" value="Unassembled WGS sequence"/>
</dbReference>
<dbReference type="SUPFAM" id="SSF51430">
    <property type="entry name" value="NAD(P)-linked oxidoreductase"/>
    <property type="match status" value="1"/>
</dbReference>
<dbReference type="PANTHER" id="PTHR42686:SF1">
    <property type="entry name" value="GH17980P-RELATED"/>
    <property type="match status" value="1"/>
</dbReference>
<feature type="domain" description="NADP-dependent oxidoreductase" evidence="1">
    <location>
        <begin position="20"/>
        <end position="189"/>
    </location>
</feature>
<dbReference type="InterPro" id="IPR023210">
    <property type="entry name" value="NADP_OxRdtase_dom"/>
</dbReference>
<evidence type="ECO:0000259" key="1">
    <source>
        <dbReference type="Pfam" id="PF00248"/>
    </source>
</evidence>